<keyword evidence="2" id="KW-0479">Metal-binding</keyword>
<keyword evidence="2" id="KW-0694">RNA-binding</keyword>
<name>A0A9J7CVX8_MUSDO</name>
<dbReference type="GO" id="GO:0004518">
    <property type="term" value="F:nuclease activity"/>
    <property type="evidence" value="ECO:0007669"/>
    <property type="project" value="UniProtKB-KW"/>
</dbReference>
<evidence type="ECO:0000313" key="5">
    <source>
        <dbReference type="RefSeq" id="XP_005186408.3"/>
    </source>
</evidence>
<keyword evidence="4" id="KW-1185">Reference proteome</keyword>
<dbReference type="GO" id="GO:0046872">
    <property type="term" value="F:metal ion binding"/>
    <property type="evidence" value="ECO:0007669"/>
    <property type="project" value="UniProtKB-KW"/>
</dbReference>
<dbReference type="GO" id="GO:0000166">
    <property type="term" value="F:nucleotide binding"/>
    <property type="evidence" value="ECO:0007669"/>
    <property type="project" value="UniProtKB-KW"/>
</dbReference>
<dbReference type="VEuPathDB" id="VectorBase:MDOMA2_005004"/>
<dbReference type="GO" id="GO:0005634">
    <property type="term" value="C:nucleus"/>
    <property type="evidence" value="ECO:0007669"/>
    <property type="project" value="UniProtKB-SubCell"/>
</dbReference>
<evidence type="ECO:0000256" key="1">
    <source>
        <dbReference type="ARBA" id="ARBA00006562"/>
    </source>
</evidence>
<sequence length="359" mass="42030">MKKLHYSVMENLEKPNVLMQVNGHNLLEFKKSKTIFETPKIEGLYSYIYESFEPSKHIKYFKEPQPSLYPIDLNVGLEKACPVINSRIATRLHMPLNFAMKDSTTYQRPTTATTVYTSRRVLTLLMEFCYGKYNSHVLVSRHNGNLYMAGDPAADMDTPQQFHHKRLEQCLFADSPDELPKMDQPIDMNIALSCLHHAYLGKFSLLYAGEVQGIISDKMLENINDMDLLNQCRFVFSKQMWEWSKKEYKFLRYWIQSRLSNVDDIYVACKDKEGIVKKPIEHCKVSDIPKNYPWEPEVCFGFLHAFLEKVENLMHGVNSLETVYEFQLNPPTKKITYEIYNGRTDKTFIPKYYADFVNN</sequence>
<feature type="domain" description="RAI1-like" evidence="3">
    <location>
        <begin position="55"/>
        <end position="353"/>
    </location>
</feature>
<dbReference type="InterPro" id="IPR039039">
    <property type="entry name" value="RAI1-like_fam"/>
</dbReference>
<comment type="similarity">
    <text evidence="1 2">Belongs to the DXO/Dom3Z family.</text>
</comment>
<dbReference type="PANTHER" id="PTHR12395">
    <property type="entry name" value="DOM-3 RELATED"/>
    <property type="match status" value="1"/>
</dbReference>
<dbReference type="InterPro" id="IPR013961">
    <property type="entry name" value="RAI1"/>
</dbReference>
<organism evidence="4 5">
    <name type="scientific">Musca domestica</name>
    <name type="common">House fly</name>
    <dbReference type="NCBI Taxonomy" id="7370"/>
    <lineage>
        <taxon>Eukaryota</taxon>
        <taxon>Metazoa</taxon>
        <taxon>Ecdysozoa</taxon>
        <taxon>Arthropoda</taxon>
        <taxon>Hexapoda</taxon>
        <taxon>Insecta</taxon>
        <taxon>Pterygota</taxon>
        <taxon>Neoptera</taxon>
        <taxon>Endopterygota</taxon>
        <taxon>Diptera</taxon>
        <taxon>Brachycera</taxon>
        <taxon>Muscomorpha</taxon>
        <taxon>Muscoidea</taxon>
        <taxon>Muscidae</taxon>
        <taxon>Musca</taxon>
    </lineage>
</organism>
<reference evidence="5" key="1">
    <citation type="submission" date="2025-08" db="UniProtKB">
        <authorList>
            <consortium name="RefSeq"/>
        </authorList>
    </citation>
    <scope>IDENTIFICATION</scope>
    <source>
        <strain evidence="5">Aabys</strain>
        <tissue evidence="5">Whole body</tissue>
    </source>
</reference>
<proteinExistence type="inferred from homology"/>
<evidence type="ECO:0000256" key="2">
    <source>
        <dbReference type="RuleBase" id="RU367113"/>
    </source>
</evidence>
<dbReference type="GO" id="GO:0034353">
    <property type="term" value="F:mRNA 5'-diphosphatase activity"/>
    <property type="evidence" value="ECO:0007669"/>
    <property type="project" value="TreeGrafter"/>
</dbReference>
<accession>A0A9J7CVX8</accession>
<dbReference type="KEGG" id="mde:101895322"/>
<keyword evidence="2" id="KW-0539">Nucleus</keyword>
<evidence type="ECO:0000259" key="3">
    <source>
        <dbReference type="Pfam" id="PF08652"/>
    </source>
</evidence>
<dbReference type="GO" id="GO:0005829">
    <property type="term" value="C:cytosol"/>
    <property type="evidence" value="ECO:0007669"/>
    <property type="project" value="TreeGrafter"/>
</dbReference>
<comment type="function">
    <text evidence="2">Decapping enzyme for NAD-capped RNAs: specifically hydrolyzes the nicotinamide adenine dinucleotide (NAD) cap from a subset of RNAs by removing the entire NAD moiety from the 5'-end of an NAD-capped RNA.</text>
</comment>
<dbReference type="OrthoDB" id="5853397at2759"/>
<keyword evidence="2" id="KW-0540">Nuclease</keyword>
<dbReference type="Pfam" id="PF08652">
    <property type="entry name" value="RAI1"/>
    <property type="match status" value="1"/>
</dbReference>
<comment type="subcellular location">
    <subcellularLocation>
        <location evidence="2">Nucleus</location>
    </subcellularLocation>
</comment>
<dbReference type="GeneID" id="101895322"/>
<dbReference type="GO" id="GO:0003723">
    <property type="term" value="F:RNA binding"/>
    <property type="evidence" value="ECO:0007669"/>
    <property type="project" value="UniProtKB-KW"/>
</dbReference>
<keyword evidence="2" id="KW-0378">Hydrolase</keyword>
<keyword evidence="2" id="KW-0547">Nucleotide-binding</keyword>
<evidence type="ECO:0000313" key="4">
    <source>
        <dbReference type="Proteomes" id="UP001652621"/>
    </source>
</evidence>
<protein>
    <recommendedName>
        <fullName evidence="2">Decapping nuclease</fullName>
        <ecNumber evidence="2">3.6.1.-</ecNumber>
    </recommendedName>
</protein>
<dbReference type="EC" id="3.6.1.-" evidence="2"/>
<dbReference type="RefSeq" id="XP_005186408.3">
    <property type="nucleotide sequence ID" value="XM_005186351.4"/>
</dbReference>
<dbReference type="GO" id="GO:0110155">
    <property type="term" value="P:NAD-cap decapping"/>
    <property type="evidence" value="ECO:0007669"/>
    <property type="project" value="TreeGrafter"/>
</dbReference>
<dbReference type="GO" id="GO:0000956">
    <property type="term" value="P:nuclear-transcribed mRNA catabolic process"/>
    <property type="evidence" value="ECO:0007669"/>
    <property type="project" value="TreeGrafter"/>
</dbReference>
<dbReference type="AlphaFoldDB" id="A0A9J7CVX8"/>
<dbReference type="Proteomes" id="UP001652621">
    <property type="component" value="Unplaced"/>
</dbReference>
<dbReference type="PANTHER" id="PTHR12395:SF9">
    <property type="entry name" value="DECAPPING AND EXORIBONUCLEASE PROTEIN"/>
    <property type="match status" value="1"/>
</dbReference>
<comment type="cofactor">
    <cofactor evidence="2">
        <name>a divalent metal cation</name>
        <dbReference type="ChEBI" id="CHEBI:60240"/>
    </cofactor>
</comment>
<gene>
    <name evidence="5" type="primary">LOC101895322</name>
</gene>